<evidence type="ECO:0000256" key="3">
    <source>
        <dbReference type="ARBA" id="ARBA00022679"/>
    </source>
</evidence>
<dbReference type="PANTHER" id="PTHR43025">
    <property type="entry name" value="MONOGALACTOSYLDIACYLGLYCEROL SYNTHASE"/>
    <property type="match status" value="1"/>
</dbReference>
<organism evidence="6 7">
    <name type="scientific">Candidatus Pullichristensenella excrementigallinarum</name>
    <dbReference type="NCBI Taxonomy" id="2840907"/>
    <lineage>
        <taxon>Bacteria</taxon>
        <taxon>Bacillati</taxon>
        <taxon>Bacillota</taxon>
        <taxon>Clostridia</taxon>
        <taxon>Candidatus Pullichristensenella</taxon>
    </lineage>
</organism>
<evidence type="ECO:0000313" key="7">
    <source>
        <dbReference type="Proteomes" id="UP000824072"/>
    </source>
</evidence>
<dbReference type="GO" id="GO:0016020">
    <property type="term" value="C:membrane"/>
    <property type="evidence" value="ECO:0007669"/>
    <property type="project" value="GOC"/>
</dbReference>
<dbReference type="Gene3D" id="3.40.50.2000">
    <property type="entry name" value="Glycogen Phosphorylase B"/>
    <property type="match status" value="1"/>
</dbReference>
<dbReference type="EMBL" id="DVMU01000088">
    <property type="protein sequence ID" value="HIU33732.1"/>
    <property type="molecule type" value="Genomic_DNA"/>
</dbReference>
<reference evidence="6" key="1">
    <citation type="submission" date="2020-10" db="EMBL/GenBank/DDBJ databases">
        <authorList>
            <person name="Gilroy R."/>
        </authorList>
    </citation>
    <scope>NUCLEOTIDE SEQUENCE</scope>
    <source>
        <strain evidence="6">ChiHcec3-11533</strain>
    </source>
</reference>
<evidence type="ECO:0000256" key="2">
    <source>
        <dbReference type="ARBA" id="ARBA00022676"/>
    </source>
</evidence>
<dbReference type="PANTHER" id="PTHR43025:SF3">
    <property type="entry name" value="MONOGALACTOSYLDIACYLGLYCEROL SYNTHASE 1, CHLOROPLASTIC"/>
    <property type="match status" value="1"/>
</dbReference>
<dbReference type="SUPFAM" id="SSF53756">
    <property type="entry name" value="UDP-Glycosyltransferase/glycogen phosphorylase"/>
    <property type="match status" value="1"/>
</dbReference>
<reference evidence="6" key="2">
    <citation type="journal article" date="2021" name="PeerJ">
        <title>Extensive microbial diversity within the chicken gut microbiome revealed by metagenomics and culture.</title>
        <authorList>
            <person name="Gilroy R."/>
            <person name="Ravi A."/>
            <person name="Getino M."/>
            <person name="Pursley I."/>
            <person name="Horton D.L."/>
            <person name="Alikhan N.F."/>
            <person name="Baker D."/>
            <person name="Gharbi K."/>
            <person name="Hall N."/>
            <person name="Watson M."/>
            <person name="Adriaenssens E.M."/>
            <person name="Foster-Nyarko E."/>
            <person name="Jarju S."/>
            <person name="Secka A."/>
            <person name="Antonio M."/>
            <person name="Oren A."/>
            <person name="Chaudhuri R.R."/>
            <person name="La Ragione R."/>
            <person name="Hildebrand F."/>
            <person name="Pallen M.J."/>
        </authorList>
    </citation>
    <scope>NUCLEOTIDE SEQUENCE</scope>
    <source>
        <strain evidence="6">ChiHcec3-11533</strain>
    </source>
</reference>
<evidence type="ECO:0000259" key="5">
    <source>
        <dbReference type="Pfam" id="PF06925"/>
    </source>
</evidence>
<dbReference type="InterPro" id="IPR001296">
    <property type="entry name" value="Glyco_trans_1"/>
</dbReference>
<dbReference type="Proteomes" id="UP000824072">
    <property type="component" value="Unassembled WGS sequence"/>
</dbReference>
<keyword evidence="2" id="KW-0328">Glycosyltransferase</keyword>
<dbReference type="GO" id="GO:0009247">
    <property type="term" value="P:glycolipid biosynthetic process"/>
    <property type="evidence" value="ECO:0007669"/>
    <property type="project" value="InterPro"/>
</dbReference>
<feature type="domain" description="Diacylglycerol glucosyltransferase N-terminal" evidence="5">
    <location>
        <begin position="14"/>
        <end position="179"/>
    </location>
</feature>
<proteinExistence type="inferred from homology"/>
<comment type="similarity">
    <text evidence="1">Belongs to the glycosyltransferase 28 family.</text>
</comment>
<dbReference type="GO" id="GO:0016758">
    <property type="term" value="F:hexosyltransferase activity"/>
    <property type="evidence" value="ECO:0007669"/>
    <property type="project" value="InterPro"/>
</dbReference>
<keyword evidence="3 6" id="KW-0808">Transferase</keyword>
<dbReference type="InterPro" id="IPR050519">
    <property type="entry name" value="Glycosyltransf_28_UgtP"/>
</dbReference>
<comment type="caution">
    <text evidence="6">The sequence shown here is derived from an EMBL/GenBank/DDBJ whole genome shotgun (WGS) entry which is preliminary data.</text>
</comment>
<evidence type="ECO:0000259" key="4">
    <source>
        <dbReference type="Pfam" id="PF00534"/>
    </source>
</evidence>
<evidence type="ECO:0000313" key="6">
    <source>
        <dbReference type="EMBL" id="HIU33732.1"/>
    </source>
</evidence>
<gene>
    <name evidence="6" type="ORF">IAB02_04140</name>
</gene>
<dbReference type="AlphaFoldDB" id="A0A9D1LCJ0"/>
<dbReference type="InterPro" id="IPR009695">
    <property type="entry name" value="Diacylglyc_glucosyltr_N"/>
</dbReference>
<dbReference type="Pfam" id="PF06925">
    <property type="entry name" value="MGDG_synth"/>
    <property type="match status" value="1"/>
</dbReference>
<name>A0A9D1LCJ0_9FIRM</name>
<feature type="domain" description="Glycosyl transferase family 1" evidence="4">
    <location>
        <begin position="216"/>
        <end position="351"/>
    </location>
</feature>
<protein>
    <submittedName>
        <fullName evidence="6">Glycosyl transferase</fullName>
    </submittedName>
</protein>
<evidence type="ECO:0000256" key="1">
    <source>
        <dbReference type="ARBA" id="ARBA00006962"/>
    </source>
</evidence>
<sequence length="372" mass="41387">MKVLVLSCNTGGGHNAAGRAILEGFLRRDVQCEMRDALSFASERVSKVVSDAYIRTVTVAPKLFGWCYRAGGAISSARRKSPVYLGNMMYARALGAYVEENRIDAVVMPHLFPAETLTHYKRRFGLRARTYLVSTDYVCCPFFEETEVDRFFIPHAALVPEFVRRGIPREKLTVTGIPVSARYARHTPKAEARERLALPERGNLLLVMTGSMGFGHVDRLVDAILPILEPEDHVAVLGGNNEILKKRLRETFAWDARVQVLDFTERVDLFMDAADLLFTKPGGLTTTEAAVKGIPLIHTHPIPGCETLNMEFFGELGMSVSADTPEGLARLAQDLLRRPEKRAAMIQRQRENVPANAADAICEFVLREAGEI</sequence>
<accession>A0A9D1LCJ0</accession>
<dbReference type="Pfam" id="PF00534">
    <property type="entry name" value="Glycos_transf_1"/>
    <property type="match status" value="1"/>
</dbReference>